<gene>
    <name evidence="2" type="ORF">M406DRAFT_260517</name>
</gene>
<proteinExistence type="predicted"/>
<keyword evidence="3" id="KW-1185">Reference proteome</keyword>
<evidence type="ECO:0000256" key="1">
    <source>
        <dbReference type="SAM" id="Phobius"/>
    </source>
</evidence>
<feature type="transmembrane region" description="Helical" evidence="1">
    <location>
        <begin position="20"/>
        <end position="42"/>
    </location>
</feature>
<dbReference type="GeneID" id="63834500"/>
<dbReference type="EMBL" id="MU032348">
    <property type="protein sequence ID" value="KAF3764919.1"/>
    <property type="molecule type" value="Genomic_DNA"/>
</dbReference>
<feature type="transmembrane region" description="Helical" evidence="1">
    <location>
        <begin position="115"/>
        <end position="137"/>
    </location>
</feature>
<sequence>MSSPSATAPSQGDAPQTRQSAIYKIIMTPVIFVSFLFSLAWVEFRYSLMRSHFHSSTQSWMPDWIHHILYREAPYQYVRADPKDPRTPTTEAGGSRWYYRTKQRKLLKMEVEDAFRIRGSVLVVLGLLAVGGTWAAWRAVCWAWTALTAKYS</sequence>
<accession>A0A9P4Y0V1</accession>
<keyword evidence="1" id="KW-0472">Membrane</keyword>
<dbReference type="RefSeq" id="XP_040775880.1">
    <property type="nucleotide sequence ID" value="XM_040917371.1"/>
</dbReference>
<comment type="caution">
    <text evidence="2">The sequence shown here is derived from an EMBL/GenBank/DDBJ whole genome shotgun (WGS) entry which is preliminary data.</text>
</comment>
<dbReference type="OrthoDB" id="4156595at2759"/>
<protein>
    <submittedName>
        <fullName evidence="2">Uncharacterized protein</fullName>
    </submittedName>
</protein>
<dbReference type="Proteomes" id="UP000803844">
    <property type="component" value="Unassembled WGS sequence"/>
</dbReference>
<reference evidence="2" key="1">
    <citation type="journal article" date="2020" name="Phytopathology">
        <title>Genome sequence of the chestnut blight fungus Cryphonectria parasitica EP155: A fundamental resource for an archetypical invasive plant pathogen.</title>
        <authorList>
            <person name="Crouch J.A."/>
            <person name="Dawe A."/>
            <person name="Aerts A."/>
            <person name="Barry K."/>
            <person name="Churchill A.C.L."/>
            <person name="Grimwood J."/>
            <person name="Hillman B."/>
            <person name="Milgroom M.G."/>
            <person name="Pangilinan J."/>
            <person name="Smith M."/>
            <person name="Salamov A."/>
            <person name="Schmutz J."/>
            <person name="Yadav J."/>
            <person name="Grigoriev I.V."/>
            <person name="Nuss D."/>
        </authorList>
    </citation>
    <scope>NUCLEOTIDE SEQUENCE</scope>
    <source>
        <strain evidence="2">EP155</strain>
    </source>
</reference>
<name>A0A9P4Y0V1_CRYP1</name>
<keyword evidence="1" id="KW-1133">Transmembrane helix</keyword>
<dbReference type="AlphaFoldDB" id="A0A9P4Y0V1"/>
<organism evidence="2 3">
    <name type="scientific">Cryphonectria parasitica (strain ATCC 38755 / EP155)</name>
    <dbReference type="NCBI Taxonomy" id="660469"/>
    <lineage>
        <taxon>Eukaryota</taxon>
        <taxon>Fungi</taxon>
        <taxon>Dikarya</taxon>
        <taxon>Ascomycota</taxon>
        <taxon>Pezizomycotina</taxon>
        <taxon>Sordariomycetes</taxon>
        <taxon>Sordariomycetidae</taxon>
        <taxon>Diaporthales</taxon>
        <taxon>Cryphonectriaceae</taxon>
        <taxon>Cryphonectria-Endothia species complex</taxon>
        <taxon>Cryphonectria</taxon>
    </lineage>
</organism>
<evidence type="ECO:0000313" key="2">
    <source>
        <dbReference type="EMBL" id="KAF3764919.1"/>
    </source>
</evidence>
<keyword evidence="1" id="KW-0812">Transmembrane</keyword>
<evidence type="ECO:0000313" key="3">
    <source>
        <dbReference type="Proteomes" id="UP000803844"/>
    </source>
</evidence>